<evidence type="ECO:0000313" key="2">
    <source>
        <dbReference type="EMBL" id="KAA8539047.1"/>
    </source>
</evidence>
<feature type="transmembrane region" description="Helical" evidence="1">
    <location>
        <begin position="123"/>
        <end position="145"/>
    </location>
</feature>
<name>A0A5J5BBB5_9ASTE</name>
<dbReference type="AlphaFoldDB" id="A0A5J5BBB5"/>
<dbReference type="GO" id="GO:0016491">
    <property type="term" value="F:oxidoreductase activity"/>
    <property type="evidence" value="ECO:0007669"/>
    <property type="project" value="TreeGrafter"/>
</dbReference>
<dbReference type="OrthoDB" id="5788137at2759"/>
<dbReference type="PANTHER" id="PTHR10556">
    <property type="entry name" value="3-OXO-5-ALPHA-STEROID 4-DEHYDROGENASE"/>
    <property type="match status" value="1"/>
</dbReference>
<keyword evidence="1" id="KW-1133">Transmembrane helix</keyword>
<gene>
    <name evidence="2" type="ORF">F0562_025739</name>
</gene>
<proteinExistence type="predicted"/>
<evidence type="ECO:0000256" key="1">
    <source>
        <dbReference type="SAM" id="Phobius"/>
    </source>
</evidence>
<dbReference type="InterPro" id="IPR039357">
    <property type="entry name" value="SRD5A/TECR"/>
</dbReference>
<dbReference type="Proteomes" id="UP000325577">
    <property type="component" value="Linkage Group LG14"/>
</dbReference>
<feature type="transmembrane region" description="Helical" evidence="1">
    <location>
        <begin position="69"/>
        <end position="87"/>
    </location>
</feature>
<keyword evidence="3" id="KW-1185">Reference proteome</keyword>
<protein>
    <submittedName>
        <fullName evidence="2">Uncharacterized protein</fullName>
    </submittedName>
</protein>
<accession>A0A5J5BBB5</accession>
<dbReference type="PANTHER" id="PTHR10556:SF54">
    <property type="entry name" value="VERY-LONG-CHAIN ENOYL-COA REDUCTASE-LIKE"/>
    <property type="match status" value="1"/>
</dbReference>
<keyword evidence="1" id="KW-0812">Transmembrane</keyword>
<dbReference type="EMBL" id="CM018037">
    <property type="protein sequence ID" value="KAA8539047.1"/>
    <property type="molecule type" value="Genomic_DNA"/>
</dbReference>
<keyword evidence="1" id="KW-0472">Membrane</keyword>
<organism evidence="2 3">
    <name type="scientific">Nyssa sinensis</name>
    <dbReference type="NCBI Taxonomy" id="561372"/>
    <lineage>
        <taxon>Eukaryota</taxon>
        <taxon>Viridiplantae</taxon>
        <taxon>Streptophyta</taxon>
        <taxon>Embryophyta</taxon>
        <taxon>Tracheophyta</taxon>
        <taxon>Spermatophyta</taxon>
        <taxon>Magnoliopsida</taxon>
        <taxon>eudicotyledons</taxon>
        <taxon>Gunneridae</taxon>
        <taxon>Pentapetalae</taxon>
        <taxon>asterids</taxon>
        <taxon>Cornales</taxon>
        <taxon>Nyssaceae</taxon>
        <taxon>Nyssa</taxon>
    </lineage>
</organism>
<reference evidence="2 3" key="1">
    <citation type="submission" date="2019-09" db="EMBL/GenBank/DDBJ databases">
        <title>A chromosome-level genome assembly of the Chinese tupelo Nyssa sinensis.</title>
        <authorList>
            <person name="Yang X."/>
            <person name="Kang M."/>
            <person name="Yang Y."/>
            <person name="Xiong H."/>
            <person name="Wang M."/>
            <person name="Zhang Z."/>
            <person name="Wang Z."/>
            <person name="Wu H."/>
            <person name="Ma T."/>
            <person name="Liu J."/>
            <person name="Xi Z."/>
        </authorList>
    </citation>
    <scope>NUCLEOTIDE SEQUENCE [LARGE SCALE GENOMIC DNA]</scope>
    <source>
        <strain evidence="2">J267</strain>
        <tissue evidence="2">Leaf</tissue>
    </source>
</reference>
<feature type="transmembrane region" description="Helical" evidence="1">
    <location>
        <begin position="16"/>
        <end position="35"/>
    </location>
</feature>
<sequence>MKMVPAWQSFVYEQPSSFITAMAVINLLALAYLGISETVDKHLPYSKFWNVNSQISSANQMIKFSSRTAMLIGYTPAFLVAVASFVIFPENRIRFLLVKSALTFHFFKRLFEVLFVHRYSGGMALSTLFQISFSYFNFSASMIYIQHLSQGFPEPLMDLKCLGSAFYLIGRGYATKKCLKLQFHTLSCSVLDDCLQNIFGMVGQPWDFERPCCILQSSLIEGPVDLLTIGGEVSVFLVKEEWSRGSPSFPMVESFCILDLLRLLNIKRGRRILKVSREYVKP</sequence>
<evidence type="ECO:0000313" key="3">
    <source>
        <dbReference type="Proteomes" id="UP000325577"/>
    </source>
</evidence>